<dbReference type="Pfam" id="PF12146">
    <property type="entry name" value="Hydrolase_4"/>
    <property type="match status" value="1"/>
</dbReference>
<evidence type="ECO:0000313" key="3">
    <source>
        <dbReference type="Proteomes" id="UP000249165"/>
    </source>
</evidence>
<accession>A0A327YBD1</accession>
<keyword evidence="3" id="KW-1185">Reference proteome</keyword>
<name>A0A327YBD1_9RHOB</name>
<gene>
    <name evidence="2" type="ORF">ATI53_101430</name>
</gene>
<evidence type="ECO:0000259" key="1">
    <source>
        <dbReference type="Pfam" id="PF12146"/>
    </source>
</evidence>
<dbReference type="SUPFAM" id="SSF53474">
    <property type="entry name" value="alpha/beta-Hydrolases"/>
    <property type="match status" value="1"/>
</dbReference>
<dbReference type="Proteomes" id="UP000249165">
    <property type="component" value="Unassembled WGS sequence"/>
</dbReference>
<dbReference type="InterPro" id="IPR029058">
    <property type="entry name" value="AB_hydrolase_fold"/>
</dbReference>
<reference evidence="2 3" key="1">
    <citation type="submission" date="2018-06" db="EMBL/GenBank/DDBJ databases">
        <title>Genomic Encyclopedia of Archaeal and Bacterial Type Strains, Phase II (KMG-II): from individual species to whole genera.</title>
        <authorList>
            <person name="Goeker M."/>
        </authorList>
    </citation>
    <scope>NUCLEOTIDE SEQUENCE [LARGE SCALE GENOMIC DNA]</scope>
    <source>
        <strain evidence="2 3">DSM 22011</strain>
    </source>
</reference>
<dbReference type="InterPro" id="IPR022742">
    <property type="entry name" value="Hydrolase_4"/>
</dbReference>
<dbReference type="AlphaFoldDB" id="A0A327YBD1"/>
<evidence type="ECO:0000313" key="2">
    <source>
        <dbReference type="EMBL" id="RAK18134.1"/>
    </source>
</evidence>
<feature type="domain" description="Serine aminopeptidase S33" evidence="1">
    <location>
        <begin position="42"/>
        <end position="293"/>
    </location>
</feature>
<dbReference type="RefSeq" id="WP_111550270.1">
    <property type="nucleotide sequence ID" value="NZ_LIQE01000017.1"/>
</dbReference>
<proteinExistence type="predicted"/>
<organism evidence="2 3">
    <name type="scientific">Salipiger aestuarii</name>
    <dbReference type="NCBI Taxonomy" id="568098"/>
    <lineage>
        <taxon>Bacteria</taxon>
        <taxon>Pseudomonadati</taxon>
        <taxon>Pseudomonadota</taxon>
        <taxon>Alphaproteobacteria</taxon>
        <taxon>Rhodobacterales</taxon>
        <taxon>Roseobacteraceae</taxon>
        <taxon>Salipiger</taxon>
    </lineage>
</organism>
<sequence>MMLDAPFHGALAEGPEGARAFWLETADNLRVRVAHYPGPADAAGTVLLFPGRTEYVEKYGRVAKDLAGHGYHTLTIDWRGQGLADRMHTDPRAGHVTLFRDYQFDVDAMVAAARDLDLPQPFYLLAHSMGGCIALRSLVRGLDVRAAAFTGPMWGIRMAVPLRPAAWALGWGSARIGMGHVYAPTTGPESYVASAPFAGNLLTTDRDGWDYMRRQVVEVPELQLGGPSLRWVHQALAECATLARIPSPDVPGIAFVGENERIVDVPRIMRRMAAWPGGKLEIVGGGEHEVLMDGPPARRRVIAAMTAFFAAAGSPQGAAADRPSRSGLVCPAH</sequence>
<dbReference type="InterPro" id="IPR051044">
    <property type="entry name" value="MAG_DAG_Lipase"/>
</dbReference>
<dbReference type="Gene3D" id="3.40.50.1820">
    <property type="entry name" value="alpha/beta hydrolase"/>
    <property type="match status" value="1"/>
</dbReference>
<dbReference type="OrthoDB" id="9788260at2"/>
<comment type="caution">
    <text evidence="2">The sequence shown here is derived from an EMBL/GenBank/DDBJ whole genome shotgun (WGS) entry which is preliminary data.</text>
</comment>
<dbReference type="PANTHER" id="PTHR11614">
    <property type="entry name" value="PHOSPHOLIPASE-RELATED"/>
    <property type="match status" value="1"/>
</dbReference>
<dbReference type="EMBL" id="QLMG01000014">
    <property type="protein sequence ID" value="RAK18134.1"/>
    <property type="molecule type" value="Genomic_DNA"/>
</dbReference>
<protein>
    <submittedName>
        <fullName evidence="2">Lysophospholipase</fullName>
    </submittedName>
</protein>